<feature type="signal peptide" evidence="1">
    <location>
        <begin position="1"/>
        <end position="38"/>
    </location>
</feature>
<organism evidence="2 3">
    <name type="scientific">Schizothecium vesticola</name>
    <dbReference type="NCBI Taxonomy" id="314040"/>
    <lineage>
        <taxon>Eukaryota</taxon>
        <taxon>Fungi</taxon>
        <taxon>Dikarya</taxon>
        <taxon>Ascomycota</taxon>
        <taxon>Pezizomycotina</taxon>
        <taxon>Sordariomycetes</taxon>
        <taxon>Sordariomycetidae</taxon>
        <taxon>Sordariales</taxon>
        <taxon>Schizotheciaceae</taxon>
        <taxon>Schizothecium</taxon>
    </lineage>
</organism>
<dbReference type="Proteomes" id="UP001172155">
    <property type="component" value="Unassembled WGS sequence"/>
</dbReference>
<protein>
    <submittedName>
        <fullName evidence="2">Uncharacterized protein</fullName>
    </submittedName>
</protein>
<keyword evidence="3" id="KW-1185">Reference proteome</keyword>
<feature type="chain" id="PRO_5041365485" evidence="1">
    <location>
        <begin position="39"/>
        <end position="232"/>
    </location>
</feature>
<comment type="caution">
    <text evidence="2">The sequence shown here is derived from an EMBL/GenBank/DDBJ whole genome shotgun (WGS) entry which is preliminary data.</text>
</comment>
<evidence type="ECO:0000313" key="3">
    <source>
        <dbReference type="Proteomes" id="UP001172155"/>
    </source>
</evidence>
<keyword evidence="1" id="KW-0732">Signal</keyword>
<dbReference type="EMBL" id="JAUKUD010000006">
    <property type="protein sequence ID" value="KAK0740689.1"/>
    <property type="molecule type" value="Genomic_DNA"/>
</dbReference>
<name>A0AA40EJY6_9PEZI</name>
<evidence type="ECO:0000313" key="2">
    <source>
        <dbReference type="EMBL" id="KAK0740689.1"/>
    </source>
</evidence>
<gene>
    <name evidence="2" type="ORF">B0T18DRAFT_214380</name>
</gene>
<accession>A0AA40EJY6</accession>
<sequence>MRCRGYLLTRHHHRGEKKRSRPLVLFVLVPLLLWLSAPQPQRTIYHLINTRRRRAGRISCALVDLICRGPPCWADGHIWLETKRPTPGPAYATPLAVPSCPSFPSRTLRNSRAPTLPVGLALEYLRAVGAIPGHPWIRPAISAKLQAAPWQHKGGKFLQTRREPDGAIGKGRDFRIPVTKGRDGWRAGKVTTQPNEAVDKMERLQPGQAGRRGRLQLNHGRIECLPDGKPRL</sequence>
<dbReference type="AlphaFoldDB" id="A0AA40EJY6"/>
<reference evidence="2" key="1">
    <citation type="submission" date="2023-06" db="EMBL/GenBank/DDBJ databases">
        <title>Genome-scale phylogeny and comparative genomics of the fungal order Sordariales.</title>
        <authorList>
            <consortium name="Lawrence Berkeley National Laboratory"/>
            <person name="Hensen N."/>
            <person name="Bonometti L."/>
            <person name="Westerberg I."/>
            <person name="Brannstrom I.O."/>
            <person name="Guillou S."/>
            <person name="Cros-Aarteil S."/>
            <person name="Calhoun S."/>
            <person name="Haridas S."/>
            <person name="Kuo A."/>
            <person name="Mondo S."/>
            <person name="Pangilinan J."/>
            <person name="Riley R."/>
            <person name="LaButti K."/>
            <person name="Andreopoulos B."/>
            <person name="Lipzen A."/>
            <person name="Chen C."/>
            <person name="Yanf M."/>
            <person name="Daum C."/>
            <person name="Ng V."/>
            <person name="Clum A."/>
            <person name="Steindorff A."/>
            <person name="Ohm R."/>
            <person name="Martin F."/>
            <person name="Silar P."/>
            <person name="Natvig D."/>
            <person name="Lalanne C."/>
            <person name="Gautier V."/>
            <person name="Ament-velasquez S.L."/>
            <person name="Kruys A."/>
            <person name="Hutchinson M.I."/>
            <person name="Powell A.J."/>
            <person name="Barry K."/>
            <person name="Miller A.N."/>
            <person name="Grigoriev I.V."/>
            <person name="Debuchy R."/>
            <person name="Gladieux P."/>
            <person name="Thoren M.H."/>
            <person name="Johannesson H."/>
        </authorList>
    </citation>
    <scope>NUCLEOTIDE SEQUENCE</scope>
    <source>
        <strain evidence="2">SMH3187-1</strain>
    </source>
</reference>
<proteinExistence type="predicted"/>
<evidence type="ECO:0000256" key="1">
    <source>
        <dbReference type="SAM" id="SignalP"/>
    </source>
</evidence>